<dbReference type="Proteomes" id="UP001151760">
    <property type="component" value="Unassembled WGS sequence"/>
</dbReference>
<gene>
    <name evidence="1" type="ORF">Tco_0978219</name>
</gene>
<accession>A0ABQ5ENF5</accession>
<protein>
    <submittedName>
        <fullName evidence="1">Uncharacterized protein</fullName>
    </submittedName>
</protein>
<organism evidence="1 2">
    <name type="scientific">Tanacetum coccineum</name>
    <dbReference type="NCBI Taxonomy" id="301880"/>
    <lineage>
        <taxon>Eukaryota</taxon>
        <taxon>Viridiplantae</taxon>
        <taxon>Streptophyta</taxon>
        <taxon>Embryophyta</taxon>
        <taxon>Tracheophyta</taxon>
        <taxon>Spermatophyta</taxon>
        <taxon>Magnoliopsida</taxon>
        <taxon>eudicotyledons</taxon>
        <taxon>Gunneridae</taxon>
        <taxon>Pentapetalae</taxon>
        <taxon>asterids</taxon>
        <taxon>campanulids</taxon>
        <taxon>Asterales</taxon>
        <taxon>Asteraceae</taxon>
        <taxon>Asteroideae</taxon>
        <taxon>Anthemideae</taxon>
        <taxon>Anthemidinae</taxon>
        <taxon>Tanacetum</taxon>
    </lineage>
</organism>
<reference evidence="1" key="2">
    <citation type="submission" date="2022-01" db="EMBL/GenBank/DDBJ databases">
        <authorList>
            <person name="Yamashiro T."/>
            <person name="Shiraishi A."/>
            <person name="Satake H."/>
            <person name="Nakayama K."/>
        </authorList>
    </citation>
    <scope>NUCLEOTIDE SEQUENCE</scope>
</reference>
<sequence length="177" mass="17467">MRASGEWGLCAVGYVGGLVGVWGLHEFGWLGRGWGMVVGKANLLRSGDGMIDEDGKSGGHDGGCVLRVIGEVGVGAGGGGVGDWGIGGGIYKASAVGRGGLGGLAELVDFGFLGGLVVGWFLGGGAVEVRRGVGGGLVVDGSVPDGTAHILLCGAKAGCTGRGNQRGGREGRLRGKY</sequence>
<keyword evidence="2" id="KW-1185">Reference proteome</keyword>
<proteinExistence type="predicted"/>
<dbReference type="EMBL" id="BQNB010016460">
    <property type="protein sequence ID" value="GJT52062.1"/>
    <property type="molecule type" value="Genomic_DNA"/>
</dbReference>
<evidence type="ECO:0000313" key="2">
    <source>
        <dbReference type="Proteomes" id="UP001151760"/>
    </source>
</evidence>
<reference evidence="1" key="1">
    <citation type="journal article" date="2022" name="Int. J. Mol. Sci.">
        <title>Draft Genome of Tanacetum Coccineum: Genomic Comparison of Closely Related Tanacetum-Family Plants.</title>
        <authorList>
            <person name="Yamashiro T."/>
            <person name="Shiraishi A."/>
            <person name="Nakayama K."/>
            <person name="Satake H."/>
        </authorList>
    </citation>
    <scope>NUCLEOTIDE SEQUENCE</scope>
</reference>
<evidence type="ECO:0000313" key="1">
    <source>
        <dbReference type="EMBL" id="GJT52062.1"/>
    </source>
</evidence>
<name>A0ABQ5ENF5_9ASTR</name>
<comment type="caution">
    <text evidence="1">The sequence shown here is derived from an EMBL/GenBank/DDBJ whole genome shotgun (WGS) entry which is preliminary data.</text>
</comment>